<dbReference type="EMBL" id="QPEX01000010">
    <property type="protein sequence ID" value="RCS53970.1"/>
    <property type="molecule type" value="Genomic_DNA"/>
</dbReference>
<organism evidence="2 3">
    <name type="scientific">Bremerella cremea</name>
    <dbReference type="NCBI Taxonomy" id="1031537"/>
    <lineage>
        <taxon>Bacteria</taxon>
        <taxon>Pseudomonadati</taxon>
        <taxon>Planctomycetota</taxon>
        <taxon>Planctomycetia</taxon>
        <taxon>Pirellulales</taxon>
        <taxon>Pirellulaceae</taxon>
        <taxon>Bremerella</taxon>
    </lineage>
</organism>
<dbReference type="OrthoDB" id="581728at2"/>
<gene>
    <name evidence="2" type="ORF">DTL42_02070</name>
</gene>
<protein>
    <recommendedName>
        <fullName evidence="1">YopA central domain-containing protein</fullName>
    </recommendedName>
</protein>
<proteinExistence type="predicted"/>
<dbReference type="Pfam" id="PF26308">
    <property type="entry name" value="YopA_M"/>
    <property type="match status" value="1"/>
</dbReference>
<sequence length="443" mass="49166">MAAEKFECPKAIVAPIDIFAQTDSSVLYAGPANYGGREGEVTITLDFFPRPKTRFEFSPQSPYGLLDLHRDSPWDNTDLELLCPNSKTIEVTPLRVGTTISGTVSGESVPLSSSRMRLLVINGPRFHGDPIDFGDVSTAGRVRARVADCSITIDQIPSLKNKSKDKDNAAYRFTHLVELMPDQLGSDVTDILDTIFRSLSFMKGRWVGLVGPWCFDENDQLVDIAYRNTKVSHYGDSVSWFYEDIRDALSQLAPMIHATRSDEGRYQALLTAQHWSVESSLCAGGVEGSLILQQAALECLSWHELIEVQNRHSKSRFKDIPAADKIRELLTSWNIGIDIPSKFDAIANFAQEKKNSDPTYAADIPAAMVSIRNILVHAEPSRSLALFSRERSSEEIMDIWKLAQTVLQQAILASLGYQGKIVNRNTDATTVWDATGPVPWAIT</sequence>
<comment type="caution">
    <text evidence="2">The sequence shown here is derived from an EMBL/GenBank/DDBJ whole genome shotgun (WGS) entry which is preliminary data.</text>
</comment>
<feature type="domain" description="YopA central" evidence="1">
    <location>
        <begin position="114"/>
        <end position="234"/>
    </location>
</feature>
<dbReference type="AlphaFoldDB" id="A0A368KU68"/>
<reference evidence="2 3" key="1">
    <citation type="submission" date="2018-07" db="EMBL/GenBank/DDBJ databases">
        <title>Comparative genomes isolates from brazilian mangrove.</title>
        <authorList>
            <person name="De Araujo J.E."/>
            <person name="Taketani R.G."/>
            <person name="Silva M.C.P."/>
            <person name="Lourenco M.V."/>
            <person name="Oliveira V.M."/>
            <person name="Andreote F.D."/>
        </authorList>
    </citation>
    <scope>NUCLEOTIDE SEQUENCE [LARGE SCALE GENOMIC DNA]</scope>
    <source>
        <strain evidence="2 3">HEX PRIS-MGV</strain>
    </source>
</reference>
<accession>A0A368KU68</accession>
<dbReference type="InterPro" id="IPR058684">
    <property type="entry name" value="YopA_M"/>
</dbReference>
<name>A0A368KU68_9BACT</name>
<dbReference type="Proteomes" id="UP000253562">
    <property type="component" value="Unassembled WGS sequence"/>
</dbReference>
<evidence type="ECO:0000313" key="3">
    <source>
        <dbReference type="Proteomes" id="UP000253562"/>
    </source>
</evidence>
<evidence type="ECO:0000259" key="1">
    <source>
        <dbReference type="Pfam" id="PF26308"/>
    </source>
</evidence>
<dbReference type="RefSeq" id="WP_114367034.1">
    <property type="nucleotide sequence ID" value="NZ_QPEX01000010.1"/>
</dbReference>
<evidence type="ECO:0000313" key="2">
    <source>
        <dbReference type="EMBL" id="RCS53970.1"/>
    </source>
</evidence>